<sequence>MNYIQEMLDELSETLPGLPDELLDLYALLVAVKGDKVTLKDVHEAWAIWKNRIRPDHKSLIPFDELTFEVQELDRKYADGIAKVSENYNG</sequence>
<dbReference type="InterPro" id="IPR056118">
    <property type="entry name" value="DUF7701"/>
</dbReference>
<proteinExistence type="predicted"/>
<reference evidence="2 3" key="1">
    <citation type="submission" date="2018-07" db="EMBL/GenBank/DDBJ databases">
        <authorList>
            <person name="Khadka D."/>
            <person name="Jones J."/>
            <person name="Carrillo K."/>
            <person name="Beckwith M.D."/>
            <person name="Griffiths E.C."/>
            <person name="LeFan V.M."/>
            <person name="Nayek S."/>
            <person name="Layton S.R."/>
            <person name="Kim T."/>
            <person name="Hughes L."/>
            <person name="Garlena R.A."/>
            <person name="Russell D.A."/>
            <person name="Pope W.H."/>
            <person name="Jacobs-Sera D."/>
            <person name="Hatfull G.F."/>
        </authorList>
    </citation>
    <scope>NUCLEOTIDE SEQUENCE [LARGE SCALE GENOMIC DNA]</scope>
</reference>
<name>A0A385DXT5_9CAUD</name>
<evidence type="ECO:0000313" key="2">
    <source>
        <dbReference type="EMBL" id="AXQ63442.1"/>
    </source>
</evidence>
<organism evidence="2 3">
    <name type="scientific">Streptomyces phage Comrade</name>
    <dbReference type="NCBI Taxonomy" id="2301714"/>
    <lineage>
        <taxon>Viruses</taxon>
        <taxon>Duplodnaviria</taxon>
        <taxon>Heunggongvirae</taxon>
        <taxon>Uroviricota</taxon>
        <taxon>Caudoviricetes</taxon>
        <taxon>Stanwilliamsviridae</taxon>
        <taxon>Loccivirinae</taxon>
        <taxon>Gilsonvirus</taxon>
        <taxon>Gilsonvirus comrade</taxon>
    </lineage>
</organism>
<evidence type="ECO:0000259" key="1">
    <source>
        <dbReference type="Pfam" id="PF24792"/>
    </source>
</evidence>
<evidence type="ECO:0000313" key="3">
    <source>
        <dbReference type="Proteomes" id="UP000262230"/>
    </source>
</evidence>
<feature type="domain" description="DUF7701" evidence="1">
    <location>
        <begin position="2"/>
        <end position="85"/>
    </location>
</feature>
<dbReference type="KEGG" id="vg:55611183"/>
<dbReference type="RefSeq" id="YP_009840966.1">
    <property type="nucleotide sequence ID" value="NC_048728.1"/>
</dbReference>
<dbReference type="GeneID" id="55611183"/>
<dbReference type="EMBL" id="MH651172">
    <property type="protein sequence ID" value="AXQ63442.1"/>
    <property type="molecule type" value="Genomic_DNA"/>
</dbReference>
<gene>
    <name evidence="2" type="primary">205</name>
    <name evidence="2" type="ORF">SEA_COMRADE_205</name>
</gene>
<dbReference type="Proteomes" id="UP000262230">
    <property type="component" value="Segment"/>
</dbReference>
<keyword evidence="3" id="KW-1185">Reference proteome</keyword>
<accession>A0A385DXT5</accession>
<dbReference type="Pfam" id="PF24792">
    <property type="entry name" value="DUF7701"/>
    <property type="match status" value="1"/>
</dbReference>
<protein>
    <recommendedName>
        <fullName evidence="1">DUF7701 domain-containing protein</fullName>
    </recommendedName>
</protein>